<keyword evidence="4" id="KW-1185">Reference proteome</keyword>
<evidence type="ECO:0000259" key="2">
    <source>
        <dbReference type="Pfam" id="PF04982"/>
    </source>
</evidence>
<dbReference type="Pfam" id="PF04982">
    <property type="entry name" value="TM_HPP"/>
    <property type="match status" value="1"/>
</dbReference>
<evidence type="ECO:0000313" key="4">
    <source>
        <dbReference type="Proteomes" id="UP001497602"/>
    </source>
</evidence>
<dbReference type="RefSeq" id="WP_348739843.1">
    <property type="nucleotide sequence ID" value="NZ_CAXJRC010000044.1"/>
</dbReference>
<protein>
    <recommendedName>
        <fullName evidence="2">HPP transmembrane region domain-containing protein</fullName>
    </recommendedName>
</protein>
<name>A0ABP1FD28_9FLAO</name>
<dbReference type="Proteomes" id="UP001497602">
    <property type="component" value="Unassembled WGS sequence"/>
</dbReference>
<feature type="transmembrane region" description="Helical" evidence="1">
    <location>
        <begin position="7"/>
        <end position="24"/>
    </location>
</feature>
<proteinExistence type="predicted"/>
<dbReference type="PANTHER" id="PTHR33741">
    <property type="entry name" value="TRANSMEMBRANE PROTEIN DDB_G0269096-RELATED"/>
    <property type="match status" value="1"/>
</dbReference>
<evidence type="ECO:0000256" key="1">
    <source>
        <dbReference type="SAM" id="Phobius"/>
    </source>
</evidence>
<evidence type="ECO:0000313" key="3">
    <source>
        <dbReference type="EMBL" id="CAL2108254.1"/>
    </source>
</evidence>
<keyword evidence="1" id="KW-0812">Transmembrane</keyword>
<dbReference type="InterPro" id="IPR058581">
    <property type="entry name" value="TM_HPP"/>
</dbReference>
<dbReference type="InterPro" id="IPR007065">
    <property type="entry name" value="HPP"/>
</dbReference>
<reference evidence="3 4" key="1">
    <citation type="submission" date="2024-05" db="EMBL/GenBank/DDBJ databases">
        <authorList>
            <person name="Duchaud E."/>
        </authorList>
    </citation>
    <scope>NUCLEOTIDE SEQUENCE [LARGE SCALE GENOMIC DNA]</scope>
    <source>
        <strain evidence="3">Ena-SAMPLE-TAB-13-05-2024-13:56:06:370-140305</strain>
    </source>
</reference>
<sequence>MIGLLNSLLAFSCFICIYVLHYFISTNSSIVFIAAFGASAVLGFSYKTSPFSFMQISVSSAVAAFIGVFFNSLGLALGVAVPLCIGVVIFLMHTLKISYPPAGAIAIIPLLFNKEIEGLGFWYVLYPTLTGVSIIYAFSIIKKKLNFIYNDRF</sequence>
<dbReference type="PANTHER" id="PTHR33741:SF5">
    <property type="entry name" value="TRANSMEMBRANE PROTEIN DDB_G0269096-RELATED"/>
    <property type="match status" value="1"/>
</dbReference>
<accession>A0ABP1FD28</accession>
<organism evidence="3 4">
    <name type="scientific">Tenacibaculum vairaonense</name>
    <dbReference type="NCBI Taxonomy" id="3137860"/>
    <lineage>
        <taxon>Bacteria</taxon>
        <taxon>Pseudomonadati</taxon>
        <taxon>Bacteroidota</taxon>
        <taxon>Flavobacteriia</taxon>
        <taxon>Flavobacteriales</taxon>
        <taxon>Flavobacteriaceae</taxon>
        <taxon>Tenacibaculum</taxon>
    </lineage>
</organism>
<comment type="caution">
    <text evidence="3">The sequence shown here is derived from an EMBL/GenBank/DDBJ whole genome shotgun (WGS) entry which is preliminary data.</text>
</comment>
<gene>
    <name evidence="3" type="ORF">T190115A13A_70027</name>
</gene>
<feature type="transmembrane region" description="Helical" evidence="1">
    <location>
        <begin position="30"/>
        <end position="46"/>
    </location>
</feature>
<feature type="domain" description="HPP transmembrane region" evidence="2">
    <location>
        <begin position="8"/>
        <end position="145"/>
    </location>
</feature>
<feature type="transmembrane region" description="Helical" evidence="1">
    <location>
        <begin position="58"/>
        <end position="91"/>
    </location>
</feature>
<dbReference type="EMBL" id="CAXJRC010000044">
    <property type="protein sequence ID" value="CAL2108254.1"/>
    <property type="molecule type" value="Genomic_DNA"/>
</dbReference>
<keyword evidence="1" id="KW-0472">Membrane</keyword>
<feature type="transmembrane region" description="Helical" evidence="1">
    <location>
        <begin position="120"/>
        <end position="141"/>
    </location>
</feature>
<keyword evidence="1" id="KW-1133">Transmembrane helix</keyword>